<dbReference type="PRINTS" id="PR00455">
    <property type="entry name" value="HTHTETR"/>
</dbReference>
<gene>
    <name evidence="6" type="ORF">JI749_08730</name>
</gene>
<dbReference type="RefSeq" id="WP_201662332.1">
    <property type="nucleotide sequence ID" value="NZ_CP068047.1"/>
</dbReference>
<feature type="domain" description="HTH tetR-type" evidence="5">
    <location>
        <begin position="3"/>
        <end position="63"/>
    </location>
</feature>
<evidence type="ECO:0000313" key="6">
    <source>
        <dbReference type="EMBL" id="QQR37670.1"/>
    </source>
</evidence>
<dbReference type="InterPro" id="IPR009057">
    <property type="entry name" value="Homeodomain-like_sf"/>
</dbReference>
<keyword evidence="3" id="KW-0804">Transcription</keyword>
<dbReference type="Gene3D" id="1.10.357.10">
    <property type="entry name" value="Tetracycline Repressor, domain 2"/>
    <property type="match status" value="1"/>
</dbReference>
<evidence type="ECO:0000259" key="5">
    <source>
        <dbReference type="PROSITE" id="PS50977"/>
    </source>
</evidence>
<dbReference type="EMBL" id="CP068047">
    <property type="protein sequence ID" value="QQR37670.1"/>
    <property type="molecule type" value="Genomic_DNA"/>
</dbReference>
<dbReference type="PANTHER" id="PTHR30055:SF234">
    <property type="entry name" value="HTH-TYPE TRANSCRIPTIONAL REGULATOR BETI"/>
    <property type="match status" value="1"/>
</dbReference>
<evidence type="ECO:0000313" key="7">
    <source>
        <dbReference type="Proteomes" id="UP000595460"/>
    </source>
</evidence>
<keyword evidence="7" id="KW-1185">Reference proteome</keyword>
<proteinExistence type="predicted"/>
<organism evidence="6 7">
    <name type="scientific">Devosia oryziradicis</name>
    <dbReference type="NCBI Taxonomy" id="2801335"/>
    <lineage>
        <taxon>Bacteria</taxon>
        <taxon>Pseudomonadati</taxon>
        <taxon>Pseudomonadota</taxon>
        <taxon>Alphaproteobacteria</taxon>
        <taxon>Hyphomicrobiales</taxon>
        <taxon>Devosiaceae</taxon>
        <taxon>Devosia</taxon>
    </lineage>
</organism>
<dbReference type="Proteomes" id="UP000595460">
    <property type="component" value="Chromosome"/>
</dbReference>
<dbReference type="SUPFAM" id="SSF48498">
    <property type="entry name" value="Tetracyclin repressor-like, C-terminal domain"/>
    <property type="match status" value="1"/>
</dbReference>
<protein>
    <submittedName>
        <fullName evidence="6">TetR family transcriptional regulator</fullName>
    </submittedName>
</protein>
<sequence>MTSDRRRQILDAALEAFLERGYAATSIADIRARSGASTGSIYHFFSGKGALAEALLREAVSGWATQSMAALDPKATPEQALKSSVRGLVRWAFEHPAQFRFMDEIRSLAPADPDFAAVRSLFEEGRTLGAAQYARMAAEGAVRTLPFSIAHALMLGPAYAYLRTAEALPADQASRIADLFAEAAWQAVKA</sequence>
<dbReference type="SUPFAM" id="SSF46689">
    <property type="entry name" value="Homeodomain-like"/>
    <property type="match status" value="1"/>
</dbReference>
<evidence type="ECO:0000256" key="2">
    <source>
        <dbReference type="ARBA" id="ARBA00023125"/>
    </source>
</evidence>
<keyword evidence="1" id="KW-0805">Transcription regulation</keyword>
<dbReference type="PROSITE" id="PS01081">
    <property type="entry name" value="HTH_TETR_1"/>
    <property type="match status" value="1"/>
</dbReference>
<name>A0ABX7C0B6_9HYPH</name>
<reference evidence="6 7" key="1">
    <citation type="submission" date="2021-01" db="EMBL/GenBank/DDBJ databases">
        <title>Genome seq and assembly of Devosia sp. G19.</title>
        <authorList>
            <person name="Chhetri G."/>
        </authorList>
    </citation>
    <scope>NUCLEOTIDE SEQUENCE [LARGE SCALE GENOMIC DNA]</scope>
    <source>
        <strain evidence="6 7">G19</strain>
    </source>
</reference>
<accession>A0ABX7C0B6</accession>
<evidence type="ECO:0000256" key="3">
    <source>
        <dbReference type="ARBA" id="ARBA00023163"/>
    </source>
</evidence>
<evidence type="ECO:0000256" key="1">
    <source>
        <dbReference type="ARBA" id="ARBA00023015"/>
    </source>
</evidence>
<dbReference type="InterPro" id="IPR023772">
    <property type="entry name" value="DNA-bd_HTH_TetR-type_CS"/>
</dbReference>
<feature type="DNA-binding region" description="H-T-H motif" evidence="4">
    <location>
        <begin position="26"/>
        <end position="45"/>
    </location>
</feature>
<dbReference type="PROSITE" id="PS50977">
    <property type="entry name" value="HTH_TETR_2"/>
    <property type="match status" value="1"/>
</dbReference>
<evidence type="ECO:0000256" key="4">
    <source>
        <dbReference type="PROSITE-ProRule" id="PRU00335"/>
    </source>
</evidence>
<dbReference type="InterPro" id="IPR001647">
    <property type="entry name" value="HTH_TetR"/>
</dbReference>
<dbReference type="PANTHER" id="PTHR30055">
    <property type="entry name" value="HTH-TYPE TRANSCRIPTIONAL REGULATOR RUTR"/>
    <property type="match status" value="1"/>
</dbReference>
<keyword evidence="2 4" id="KW-0238">DNA-binding</keyword>
<dbReference type="Pfam" id="PF00440">
    <property type="entry name" value="TetR_N"/>
    <property type="match status" value="1"/>
</dbReference>
<dbReference type="InterPro" id="IPR050109">
    <property type="entry name" value="HTH-type_TetR-like_transc_reg"/>
</dbReference>
<dbReference type="InterPro" id="IPR036271">
    <property type="entry name" value="Tet_transcr_reg_TetR-rel_C_sf"/>
</dbReference>